<dbReference type="AlphaFoldDB" id="A0A563W3B4"/>
<evidence type="ECO:0000313" key="2">
    <source>
        <dbReference type="Proteomes" id="UP000320055"/>
    </source>
</evidence>
<keyword evidence="2" id="KW-1185">Reference proteome</keyword>
<sequence length="86" mass="9908">MSLCLLVYNLGQRELRNCLKRAKTGVKNQVGKITDNPTLRWIFQCFQGIHFVCLRGIKQVVNLTKDRKNTLTFLPSSCLKYYILSG</sequence>
<protein>
    <submittedName>
        <fullName evidence="1">Uncharacterized protein</fullName>
    </submittedName>
</protein>
<dbReference type="Proteomes" id="UP000320055">
    <property type="component" value="Unassembled WGS sequence"/>
</dbReference>
<accession>A0A563W3B4</accession>
<organism evidence="1 2">
    <name type="scientific">Hyella patelloides LEGE 07179</name>
    <dbReference type="NCBI Taxonomy" id="945734"/>
    <lineage>
        <taxon>Bacteria</taxon>
        <taxon>Bacillati</taxon>
        <taxon>Cyanobacteriota</taxon>
        <taxon>Cyanophyceae</taxon>
        <taxon>Pleurocapsales</taxon>
        <taxon>Hyellaceae</taxon>
        <taxon>Hyella</taxon>
    </lineage>
</organism>
<gene>
    <name evidence="1" type="ORF">H1P_680001</name>
</gene>
<evidence type="ECO:0000313" key="1">
    <source>
        <dbReference type="EMBL" id="VEP18033.1"/>
    </source>
</evidence>
<dbReference type="EMBL" id="CAACVJ010000645">
    <property type="protein sequence ID" value="VEP18033.1"/>
    <property type="molecule type" value="Genomic_DNA"/>
</dbReference>
<reference evidence="1 2" key="1">
    <citation type="submission" date="2019-01" db="EMBL/GenBank/DDBJ databases">
        <authorList>
            <person name="Brito A."/>
        </authorList>
    </citation>
    <scope>NUCLEOTIDE SEQUENCE [LARGE SCALE GENOMIC DNA]</scope>
    <source>
        <strain evidence="1">1</strain>
    </source>
</reference>
<proteinExistence type="predicted"/>
<name>A0A563W3B4_9CYAN</name>